<evidence type="ECO:0000313" key="1">
    <source>
        <dbReference type="EMBL" id="GIX95533.1"/>
    </source>
</evidence>
<sequence length="257" mass="28183">MEKASLSTSPTSFPLTKLCASFPEEKGLPLRIKIPSCGYSFSNEQTPATSREFRASSSTSYGESFITNIPNQPPINETMCILSSLKKRVFLFGSRFLHAGIHSLTSKPPQPVENSGLQAARRMEKASLPTSPTSFPLTKLCASPEITTLSGIICCADIERISASLKKRVFLFGSSFLHAAIHSLTSKPSQPAENSGLQAARRMEKASLPTSPTSFLLTKLCASYVRRTHLLMFIPAISDFMKIPANMFRVLRILTDF</sequence>
<name>A0AAV4PER9_9ARAC</name>
<proteinExistence type="predicted"/>
<keyword evidence="2" id="KW-1185">Reference proteome</keyword>
<dbReference type="AlphaFoldDB" id="A0AAV4PER9"/>
<dbReference type="Proteomes" id="UP001054837">
    <property type="component" value="Unassembled WGS sequence"/>
</dbReference>
<protein>
    <submittedName>
        <fullName evidence="1">Uncharacterized protein</fullName>
    </submittedName>
</protein>
<dbReference type="EMBL" id="BPLQ01002757">
    <property type="protein sequence ID" value="GIX95533.1"/>
    <property type="molecule type" value="Genomic_DNA"/>
</dbReference>
<comment type="caution">
    <text evidence="1">The sequence shown here is derived from an EMBL/GenBank/DDBJ whole genome shotgun (WGS) entry which is preliminary data.</text>
</comment>
<gene>
    <name evidence="1" type="ORF">CDAR_180161</name>
</gene>
<organism evidence="1 2">
    <name type="scientific">Caerostris darwini</name>
    <dbReference type="NCBI Taxonomy" id="1538125"/>
    <lineage>
        <taxon>Eukaryota</taxon>
        <taxon>Metazoa</taxon>
        <taxon>Ecdysozoa</taxon>
        <taxon>Arthropoda</taxon>
        <taxon>Chelicerata</taxon>
        <taxon>Arachnida</taxon>
        <taxon>Araneae</taxon>
        <taxon>Araneomorphae</taxon>
        <taxon>Entelegynae</taxon>
        <taxon>Araneoidea</taxon>
        <taxon>Araneidae</taxon>
        <taxon>Caerostris</taxon>
    </lineage>
</organism>
<accession>A0AAV4PER9</accession>
<reference evidence="1 2" key="1">
    <citation type="submission" date="2021-06" db="EMBL/GenBank/DDBJ databases">
        <title>Caerostris darwini draft genome.</title>
        <authorList>
            <person name="Kono N."/>
            <person name="Arakawa K."/>
        </authorList>
    </citation>
    <scope>NUCLEOTIDE SEQUENCE [LARGE SCALE GENOMIC DNA]</scope>
</reference>
<evidence type="ECO:0000313" key="2">
    <source>
        <dbReference type="Proteomes" id="UP001054837"/>
    </source>
</evidence>